<reference evidence="3" key="1">
    <citation type="journal article" date="2019" name="Int. J. Syst. Evol. Microbiol.">
        <title>The Global Catalogue of Microorganisms (GCM) 10K type strain sequencing project: providing services to taxonomists for standard genome sequencing and annotation.</title>
        <authorList>
            <consortium name="The Broad Institute Genomics Platform"/>
            <consortium name="The Broad Institute Genome Sequencing Center for Infectious Disease"/>
            <person name="Wu L."/>
            <person name="Ma J."/>
        </authorList>
    </citation>
    <scope>NUCLEOTIDE SEQUENCE [LARGE SCALE GENOMIC DNA]</scope>
    <source>
        <strain evidence="3">JCM 5052</strain>
    </source>
</reference>
<feature type="compositionally biased region" description="Low complexity" evidence="1">
    <location>
        <begin position="47"/>
        <end position="61"/>
    </location>
</feature>
<keyword evidence="3" id="KW-1185">Reference proteome</keyword>
<evidence type="ECO:0000313" key="3">
    <source>
        <dbReference type="Proteomes" id="UP001501576"/>
    </source>
</evidence>
<evidence type="ECO:0000313" key="2">
    <source>
        <dbReference type="EMBL" id="GAA0535845.1"/>
    </source>
</evidence>
<protein>
    <submittedName>
        <fullName evidence="2">Uncharacterized protein</fullName>
    </submittedName>
</protein>
<dbReference type="EMBL" id="BAAABZ010000042">
    <property type="protein sequence ID" value="GAA0535845.1"/>
    <property type="molecule type" value="Genomic_DNA"/>
</dbReference>
<proteinExistence type="predicted"/>
<gene>
    <name evidence="2" type="ORF">GCM10010390_42050</name>
</gene>
<feature type="region of interest" description="Disordered" evidence="1">
    <location>
        <begin position="1"/>
        <end position="74"/>
    </location>
</feature>
<name>A0ABP3N6R1_9ACTN</name>
<sequence>MFLNPRRTRSGVSRSEAVGFSQGRRRSAARGRASRNWVWATTPTPPGATSTRSPTRGSGTAAHRGLFDPTMSGGQLRLAARTATPRVIDDRGTLNTDTWRETGRAFRALGRP</sequence>
<evidence type="ECO:0000256" key="1">
    <source>
        <dbReference type="SAM" id="MobiDB-lite"/>
    </source>
</evidence>
<accession>A0ABP3N6R1</accession>
<dbReference type="Proteomes" id="UP001501576">
    <property type="component" value="Unassembled WGS sequence"/>
</dbReference>
<comment type="caution">
    <text evidence="2">The sequence shown here is derived from an EMBL/GenBank/DDBJ whole genome shotgun (WGS) entry which is preliminary data.</text>
</comment>
<feature type="compositionally biased region" description="Basic residues" evidence="1">
    <location>
        <begin position="23"/>
        <end position="33"/>
    </location>
</feature>
<organism evidence="2 3">
    <name type="scientific">Streptomyces mordarskii</name>
    <dbReference type="NCBI Taxonomy" id="1226758"/>
    <lineage>
        <taxon>Bacteria</taxon>
        <taxon>Bacillati</taxon>
        <taxon>Actinomycetota</taxon>
        <taxon>Actinomycetes</taxon>
        <taxon>Kitasatosporales</taxon>
        <taxon>Streptomycetaceae</taxon>
        <taxon>Streptomyces</taxon>
    </lineage>
</organism>